<protein>
    <submittedName>
        <fullName evidence="1">Rrf2 family transcriptional regulator</fullName>
    </submittedName>
</protein>
<name>A0A5J5FVK0_9BACL</name>
<proteinExistence type="predicted"/>
<dbReference type="RefSeq" id="WP_150459580.1">
    <property type="nucleotide sequence ID" value="NZ_VYKK01000029.1"/>
</dbReference>
<comment type="caution">
    <text evidence="1">The sequence shown here is derived from an EMBL/GenBank/DDBJ whole genome shotgun (WGS) entry which is preliminary data.</text>
</comment>
<dbReference type="SUPFAM" id="SSF46785">
    <property type="entry name" value="Winged helix' DNA-binding domain"/>
    <property type="match status" value="1"/>
</dbReference>
<evidence type="ECO:0000313" key="1">
    <source>
        <dbReference type="EMBL" id="KAA8997581.1"/>
    </source>
</evidence>
<accession>A0A5J5FVK0</accession>
<reference evidence="1 2" key="1">
    <citation type="submission" date="2019-09" db="EMBL/GenBank/DDBJ databases">
        <title>Bacillus ochoae sp. nov., Paenibacillus whitsoniae sp. nov., Paenibacillus spiritus sp. nov. Isolated from the Mars Exploration Rover during spacecraft assembly.</title>
        <authorList>
            <person name="Seuylemezian A."/>
            <person name="Vaishampayan P."/>
        </authorList>
    </citation>
    <scope>NUCLEOTIDE SEQUENCE [LARGE SCALE GENOMIC DNA]</scope>
    <source>
        <strain evidence="1 2">MER_111</strain>
    </source>
</reference>
<gene>
    <name evidence="1" type="ORF">F4V43_17635</name>
</gene>
<dbReference type="GO" id="GO:0005829">
    <property type="term" value="C:cytosol"/>
    <property type="evidence" value="ECO:0007669"/>
    <property type="project" value="TreeGrafter"/>
</dbReference>
<dbReference type="PROSITE" id="PS51197">
    <property type="entry name" value="HTH_RRF2_2"/>
    <property type="match status" value="1"/>
</dbReference>
<dbReference type="Pfam" id="PF02082">
    <property type="entry name" value="Rrf2"/>
    <property type="match status" value="1"/>
</dbReference>
<dbReference type="AlphaFoldDB" id="A0A5J5FVK0"/>
<dbReference type="EMBL" id="VYKK01000029">
    <property type="protein sequence ID" value="KAA8997581.1"/>
    <property type="molecule type" value="Genomic_DNA"/>
</dbReference>
<dbReference type="PANTHER" id="PTHR33221:SF15">
    <property type="entry name" value="HTH-TYPE TRANSCRIPTIONAL REGULATOR YWGB-RELATED"/>
    <property type="match status" value="1"/>
</dbReference>
<dbReference type="PANTHER" id="PTHR33221">
    <property type="entry name" value="WINGED HELIX-TURN-HELIX TRANSCRIPTIONAL REGULATOR, RRF2 FAMILY"/>
    <property type="match status" value="1"/>
</dbReference>
<sequence>MQMKTGVEQAVYALLLLSLLPDKAVLPGEAIGSRLGGSPTYMQKLLRRLVDAGLVQSSPGAKGGFRLKREPQAITVYDVYLAVEGRQSLFAPRGTLEDMLERPRKEGCSCRLSGLMDEAEASWRSILGRETIASLADSMCGGEYREEMNGLRLWVNNRSRKDEIA</sequence>
<dbReference type="GO" id="GO:0003700">
    <property type="term" value="F:DNA-binding transcription factor activity"/>
    <property type="evidence" value="ECO:0007669"/>
    <property type="project" value="TreeGrafter"/>
</dbReference>
<evidence type="ECO:0000313" key="2">
    <source>
        <dbReference type="Proteomes" id="UP000367750"/>
    </source>
</evidence>
<dbReference type="InterPro" id="IPR036388">
    <property type="entry name" value="WH-like_DNA-bd_sf"/>
</dbReference>
<dbReference type="Proteomes" id="UP000367750">
    <property type="component" value="Unassembled WGS sequence"/>
</dbReference>
<dbReference type="InterPro" id="IPR000944">
    <property type="entry name" value="Tscrpt_reg_Rrf2"/>
</dbReference>
<keyword evidence="2" id="KW-1185">Reference proteome</keyword>
<organism evidence="1 2">
    <name type="scientific">Paenibacillus spiritus</name>
    <dbReference type="NCBI Taxonomy" id="2496557"/>
    <lineage>
        <taxon>Bacteria</taxon>
        <taxon>Bacillati</taxon>
        <taxon>Bacillota</taxon>
        <taxon>Bacilli</taxon>
        <taxon>Bacillales</taxon>
        <taxon>Paenibacillaceae</taxon>
        <taxon>Paenibacillus</taxon>
    </lineage>
</organism>
<dbReference type="InterPro" id="IPR030489">
    <property type="entry name" value="TR_Rrf2-type_CS"/>
</dbReference>
<dbReference type="InterPro" id="IPR036390">
    <property type="entry name" value="WH_DNA-bd_sf"/>
</dbReference>
<dbReference type="PROSITE" id="PS01332">
    <property type="entry name" value="HTH_RRF2_1"/>
    <property type="match status" value="1"/>
</dbReference>
<dbReference type="NCBIfam" id="TIGR00738">
    <property type="entry name" value="rrf2_super"/>
    <property type="match status" value="1"/>
</dbReference>
<dbReference type="OrthoDB" id="9808360at2"/>
<dbReference type="Gene3D" id="1.10.10.10">
    <property type="entry name" value="Winged helix-like DNA-binding domain superfamily/Winged helix DNA-binding domain"/>
    <property type="match status" value="1"/>
</dbReference>